<dbReference type="Pfam" id="PF00098">
    <property type="entry name" value="zf-CCHC"/>
    <property type="match status" value="1"/>
</dbReference>
<dbReference type="PROSITE" id="PS50158">
    <property type="entry name" value="ZF_CCHC"/>
    <property type="match status" value="1"/>
</dbReference>
<dbReference type="GO" id="GO:0008270">
    <property type="term" value="F:zinc ion binding"/>
    <property type="evidence" value="ECO:0007669"/>
    <property type="project" value="UniProtKB-KW"/>
</dbReference>
<evidence type="ECO:0000313" key="5">
    <source>
        <dbReference type="Proteomes" id="UP001231189"/>
    </source>
</evidence>
<dbReference type="Gene3D" id="4.10.60.10">
    <property type="entry name" value="Zinc finger, CCHC-type"/>
    <property type="match status" value="1"/>
</dbReference>
<feature type="region of interest" description="Disordered" evidence="2">
    <location>
        <begin position="810"/>
        <end position="836"/>
    </location>
</feature>
<dbReference type="EMBL" id="JAUUTY010000003">
    <property type="protein sequence ID" value="KAK1667705.1"/>
    <property type="molecule type" value="Genomic_DNA"/>
</dbReference>
<dbReference type="InterPro" id="IPR036875">
    <property type="entry name" value="Znf_CCHC_sf"/>
</dbReference>
<feature type="compositionally biased region" description="Gly residues" evidence="2">
    <location>
        <begin position="530"/>
        <end position="545"/>
    </location>
</feature>
<name>A0AAD8WPV9_LOLMU</name>
<keyword evidence="1" id="KW-0479">Metal-binding</keyword>
<feature type="compositionally biased region" description="Polar residues" evidence="2">
    <location>
        <begin position="650"/>
        <end position="665"/>
    </location>
</feature>
<feature type="region of interest" description="Disordered" evidence="2">
    <location>
        <begin position="627"/>
        <end position="669"/>
    </location>
</feature>
<evidence type="ECO:0000313" key="4">
    <source>
        <dbReference type="EMBL" id="KAK1667705.1"/>
    </source>
</evidence>
<evidence type="ECO:0000256" key="2">
    <source>
        <dbReference type="SAM" id="MobiDB-lite"/>
    </source>
</evidence>
<dbReference type="Proteomes" id="UP001231189">
    <property type="component" value="Unassembled WGS sequence"/>
</dbReference>
<reference evidence="4" key="1">
    <citation type="submission" date="2023-07" db="EMBL/GenBank/DDBJ databases">
        <title>A chromosome-level genome assembly of Lolium multiflorum.</title>
        <authorList>
            <person name="Chen Y."/>
            <person name="Copetti D."/>
            <person name="Kolliker R."/>
            <person name="Studer B."/>
        </authorList>
    </citation>
    <scope>NUCLEOTIDE SEQUENCE</scope>
    <source>
        <strain evidence="4">02402/16</strain>
        <tissue evidence="4">Leaf</tissue>
    </source>
</reference>
<feature type="region of interest" description="Disordered" evidence="2">
    <location>
        <begin position="1"/>
        <end position="101"/>
    </location>
</feature>
<dbReference type="InterPro" id="IPR001878">
    <property type="entry name" value="Znf_CCHC"/>
</dbReference>
<keyword evidence="1" id="KW-0863">Zinc-finger</keyword>
<dbReference type="SMART" id="SM00343">
    <property type="entry name" value="ZnF_C2HC"/>
    <property type="match status" value="2"/>
</dbReference>
<feature type="region of interest" description="Disordered" evidence="2">
    <location>
        <begin position="153"/>
        <end position="261"/>
    </location>
</feature>
<evidence type="ECO:0000256" key="1">
    <source>
        <dbReference type="PROSITE-ProRule" id="PRU00047"/>
    </source>
</evidence>
<proteinExistence type="predicted"/>
<dbReference type="AlphaFoldDB" id="A0AAD8WPV9"/>
<dbReference type="GO" id="GO:0003676">
    <property type="term" value="F:nucleic acid binding"/>
    <property type="evidence" value="ECO:0007669"/>
    <property type="project" value="InterPro"/>
</dbReference>
<sequence>MAPPSASRSDRWADMVEEEEASDSSSSRRSYSDVVHDGSPSPQREGAVDSAPVGASGSARTPPVRRLASVVTRPERSWRAPSGPGWRAPGQQQKRQRFLGPLPSYNVPDGVPAELAGLCFNCGEPGHVAAACLGKTKCLRCKGVDHVARQCTVVLPPRGPPPPPARRPSLPPRRADLPPPPPPPRVVPQGSWAGSSPPAVEQRQTPARERLGARGTPPVEARREQPPVPVQRLTPARERLGPRGDPSASSPPTDLRFRPVDELRREGRSWDTPLRMAGSAAAASSEHRAAADGGAERCIIYRSQEVEEAEQALRWSLVAYVSGTRRPVSCGAARDAIAELFPASEGHASVHRFWPADFLVVFDSRARRDEVLNAGAGVLDAADFSLRFSPWNRQLQGTRRVFSYRVHAEVVGVPAIAWSLATAKTIFGSSAWVERLGTETASRADMGCFRVTVWTDDPARLPRSKQLWLAEPLEFDEEDEDLLLPVAALVPQEVALLEYNASIHLMRVEDVGAVGGRHPRGEDRRDHGDAGAGGSAGAPPGGHGPGASSPPSRWPGAGPGADAQRPAGRWGGGRERRVALGRTTEISPWPVVAVSQEPSMGRSPQLQPHGVGATVVVPLVSSSRSVDDIASPAAPPAPVRSPSGVVADSQEASCTRSSPSLQTRPAGNGVDLGPVLWSDVDGDSVASSPSGSRCSSVSWDTPLDFEVGPPGKTNSEGMSMFAVEISPDSYLQRPGREMTSAGQASLLAVDTPLVDEGRALDVDPLTPLGAHPVTPTPVQPACSAPAASASTDLGMGLAAFRERCRIKKLQPLLPQPAPRKPRKKRQPPSVVRRSTRVAGRFAPGSSIKVQQKTLMLQLGIAREGETIGVDTLQAYLDYFQKKPLTDEDLSACLALFGWVPSALPLAGDEDILVV</sequence>
<dbReference type="SUPFAM" id="SSF57756">
    <property type="entry name" value="Retrovirus zinc finger-like domains"/>
    <property type="match status" value="1"/>
</dbReference>
<dbReference type="PANTHER" id="PTHR33087">
    <property type="entry name" value="OS07G0539200 PROTEIN"/>
    <property type="match status" value="1"/>
</dbReference>
<dbReference type="PANTHER" id="PTHR33087:SF31">
    <property type="entry name" value="OS06G0482850 PROTEIN"/>
    <property type="match status" value="1"/>
</dbReference>
<comment type="caution">
    <text evidence="4">The sequence shown here is derived from an EMBL/GenBank/DDBJ whole genome shotgun (WGS) entry which is preliminary data.</text>
</comment>
<feature type="region of interest" description="Disordered" evidence="2">
    <location>
        <begin position="514"/>
        <end position="572"/>
    </location>
</feature>
<feature type="compositionally biased region" description="Basic and acidic residues" evidence="2">
    <location>
        <begin position="519"/>
        <end position="529"/>
    </location>
</feature>
<organism evidence="4 5">
    <name type="scientific">Lolium multiflorum</name>
    <name type="common">Italian ryegrass</name>
    <name type="synonym">Lolium perenne subsp. multiflorum</name>
    <dbReference type="NCBI Taxonomy" id="4521"/>
    <lineage>
        <taxon>Eukaryota</taxon>
        <taxon>Viridiplantae</taxon>
        <taxon>Streptophyta</taxon>
        <taxon>Embryophyta</taxon>
        <taxon>Tracheophyta</taxon>
        <taxon>Spermatophyta</taxon>
        <taxon>Magnoliopsida</taxon>
        <taxon>Liliopsida</taxon>
        <taxon>Poales</taxon>
        <taxon>Poaceae</taxon>
        <taxon>BOP clade</taxon>
        <taxon>Pooideae</taxon>
        <taxon>Poodae</taxon>
        <taxon>Poeae</taxon>
        <taxon>Poeae Chloroplast Group 2 (Poeae type)</taxon>
        <taxon>Loliodinae</taxon>
        <taxon>Loliinae</taxon>
        <taxon>Lolium</taxon>
    </lineage>
</organism>
<keyword evidence="5" id="KW-1185">Reference proteome</keyword>
<evidence type="ECO:0000259" key="3">
    <source>
        <dbReference type="PROSITE" id="PS50158"/>
    </source>
</evidence>
<keyword evidence="1" id="KW-0862">Zinc</keyword>
<protein>
    <recommendedName>
        <fullName evidence="3">CCHC-type domain-containing protein</fullName>
    </recommendedName>
</protein>
<dbReference type="InterPro" id="IPR053253">
    <property type="entry name" value="Sex_diff_modulator"/>
</dbReference>
<feature type="domain" description="CCHC-type" evidence="3">
    <location>
        <begin position="119"/>
        <end position="132"/>
    </location>
</feature>
<accession>A0AAD8WPV9</accession>
<gene>
    <name evidence="4" type="ORF">QYE76_055864</name>
</gene>
<feature type="compositionally biased region" description="Pro residues" evidence="2">
    <location>
        <begin position="157"/>
        <end position="186"/>
    </location>
</feature>